<evidence type="ECO:0000256" key="1">
    <source>
        <dbReference type="ARBA" id="ARBA00004651"/>
    </source>
</evidence>
<evidence type="ECO:0000256" key="8">
    <source>
        <dbReference type="SAM" id="Phobius"/>
    </source>
</evidence>
<feature type="transmembrane region" description="Helical" evidence="8">
    <location>
        <begin position="47"/>
        <end position="72"/>
    </location>
</feature>
<evidence type="ECO:0000256" key="5">
    <source>
        <dbReference type="ARBA" id="ARBA00022847"/>
    </source>
</evidence>
<dbReference type="eggNOG" id="COG1301">
    <property type="taxonomic scope" value="Bacteria"/>
</dbReference>
<dbReference type="FunFam" id="1.10.3860.10:FF:000001">
    <property type="entry name" value="C4-dicarboxylate transport protein"/>
    <property type="match status" value="1"/>
</dbReference>
<name>E6X0V7_NITSE</name>
<keyword evidence="10" id="KW-1185">Reference proteome</keyword>
<dbReference type="GO" id="GO:0015293">
    <property type="term" value="F:symporter activity"/>
    <property type="evidence" value="ECO:0007669"/>
    <property type="project" value="UniProtKB-KW"/>
</dbReference>
<evidence type="ECO:0000256" key="7">
    <source>
        <dbReference type="ARBA" id="ARBA00023136"/>
    </source>
</evidence>
<keyword evidence="7 8" id="KW-0472">Membrane</keyword>
<proteinExistence type="predicted"/>
<reference evidence="9 10" key="1">
    <citation type="journal article" date="2011" name="Stand. Genomic Sci.">
        <title>Complete genome sequence of Nitratifractor salsuginis type strain (E9I37-1).</title>
        <authorList>
            <person name="Anderson I."/>
            <person name="Sikorski J."/>
            <person name="Zeytun A."/>
            <person name="Nolan M."/>
            <person name="Lapidus A."/>
            <person name="Lucas S."/>
            <person name="Hammon N."/>
            <person name="Deshpande S."/>
            <person name="Cheng J.F."/>
            <person name="Tapia R."/>
            <person name="Han C."/>
            <person name="Goodwin L."/>
            <person name="Pitluck S."/>
            <person name="Liolios K."/>
            <person name="Pagani I."/>
            <person name="Ivanova N."/>
            <person name="Huntemann M."/>
            <person name="Mavromatis K."/>
            <person name="Ovchinikova G."/>
            <person name="Pati A."/>
            <person name="Chen A."/>
            <person name="Palaniappan K."/>
            <person name="Land M."/>
            <person name="Hauser L."/>
            <person name="Brambilla E.M."/>
            <person name="Ngatchou-Djao O.D."/>
            <person name="Rohde M."/>
            <person name="Tindall B.J."/>
            <person name="Goker M."/>
            <person name="Detter J.C."/>
            <person name="Woyke T."/>
            <person name="Bristow J."/>
            <person name="Eisen J.A."/>
            <person name="Markowitz V."/>
            <person name="Hugenholtz P."/>
            <person name="Klenk H.P."/>
            <person name="Kyrpides N.C."/>
        </authorList>
    </citation>
    <scope>NUCLEOTIDE SEQUENCE [LARGE SCALE GENOMIC DNA]</scope>
    <source>
        <strain evidence="10">DSM 16511 / JCM 12458 / E9I37-1</strain>
    </source>
</reference>
<dbReference type="Pfam" id="PF00375">
    <property type="entry name" value="SDF"/>
    <property type="match status" value="1"/>
</dbReference>
<accession>E6X0V7</accession>
<evidence type="ECO:0000256" key="3">
    <source>
        <dbReference type="ARBA" id="ARBA00022475"/>
    </source>
</evidence>
<dbReference type="AlphaFoldDB" id="E6X0V7"/>
<dbReference type="KEGG" id="nsa:Nitsa_1641"/>
<evidence type="ECO:0000256" key="2">
    <source>
        <dbReference type="ARBA" id="ARBA00022448"/>
    </source>
</evidence>
<keyword evidence="2" id="KW-0813">Transport</keyword>
<feature type="transmembrane region" description="Helical" evidence="8">
    <location>
        <begin position="92"/>
        <end position="115"/>
    </location>
</feature>
<keyword evidence="6 8" id="KW-1133">Transmembrane helix</keyword>
<feature type="transmembrane region" description="Helical" evidence="8">
    <location>
        <begin position="9"/>
        <end position="27"/>
    </location>
</feature>
<sequence>MAEKKKMSLTVKVLIGMALGIIVGLALNMLGLNAHGSWINLYITDGLFLIIGKLFVAALKMLVVPLVIFSLITGVVGIGDIRELGKVGAKSFVLYMLTTAIAIAVAITIAASLGIGSGVHMSSDAVFTAKEAPPLSQVLINIVPTNMIDAMAKGNMLQIIFFSILIGISILMVGKKAKAIVELTEIGNEIMMKMVTIIMALAPYAVFALLARAMANLGLGLLADLAGYVLVLIGTLMFHLFITLMLLLKLLSGKSPAMFLKKFREVQVFAFSTSSSNATIPVTLRATVERLGVHNSIASFTIPFGATINMDGTAIMQGVATVFIANAYGVDLGTAGYLTVILMSVLASIGTAGVPGVGLIMLSMVFTQVGLPVEGIGLILGVDRLLDMIRTAVNVSGDGVVTTIVAKSEKKLDERIYDDPEAGTVYDEELEIDEKVEEELAKVIEEVKEEEEL</sequence>
<dbReference type="Proteomes" id="UP000008633">
    <property type="component" value="Chromosome"/>
</dbReference>
<dbReference type="PRINTS" id="PR00173">
    <property type="entry name" value="EDTRNSPORT"/>
</dbReference>
<evidence type="ECO:0000256" key="6">
    <source>
        <dbReference type="ARBA" id="ARBA00022989"/>
    </source>
</evidence>
<dbReference type="InterPro" id="IPR036458">
    <property type="entry name" value="Na:dicarbo_symporter_sf"/>
</dbReference>
<keyword evidence="3" id="KW-1003">Cell membrane</keyword>
<evidence type="ECO:0000256" key="4">
    <source>
        <dbReference type="ARBA" id="ARBA00022692"/>
    </source>
</evidence>
<dbReference type="RefSeq" id="WP_013554576.1">
    <property type="nucleotide sequence ID" value="NC_014935.1"/>
</dbReference>
<evidence type="ECO:0000313" key="9">
    <source>
        <dbReference type="EMBL" id="ADV46889.1"/>
    </source>
</evidence>
<dbReference type="GO" id="GO:0006835">
    <property type="term" value="P:dicarboxylic acid transport"/>
    <property type="evidence" value="ECO:0007669"/>
    <property type="project" value="TreeGrafter"/>
</dbReference>
<feature type="transmembrane region" description="Helical" evidence="8">
    <location>
        <begin position="156"/>
        <end position="174"/>
    </location>
</feature>
<evidence type="ECO:0000313" key="10">
    <source>
        <dbReference type="Proteomes" id="UP000008633"/>
    </source>
</evidence>
<dbReference type="PANTHER" id="PTHR42865:SF7">
    <property type="entry name" value="PROTON_GLUTAMATE-ASPARTATE SYMPORTER"/>
    <property type="match status" value="1"/>
</dbReference>
<dbReference type="HOGENOM" id="CLU_019375_7_1_7"/>
<reference evidence="10" key="2">
    <citation type="submission" date="2011-01" db="EMBL/GenBank/DDBJ databases">
        <title>The complete genome of Nitratifractor salsuginis DSM 16511.</title>
        <authorList>
            <consortium name="US DOE Joint Genome Institute (JGI-PGF)"/>
            <person name="Lucas S."/>
            <person name="Copeland A."/>
            <person name="Lapidus A."/>
            <person name="Bruce D."/>
            <person name="Goodwin L."/>
            <person name="Pitluck S."/>
            <person name="Kyrpides N."/>
            <person name="Mavromatis K."/>
            <person name="Ivanova N."/>
            <person name="Mikhailova N."/>
            <person name="Zeytun A."/>
            <person name="Detter J.C."/>
            <person name="Tapia R."/>
            <person name="Han C."/>
            <person name="Land M."/>
            <person name="Hauser L."/>
            <person name="Markowitz V."/>
            <person name="Cheng J.-F."/>
            <person name="Hugenholtz P."/>
            <person name="Woyke T."/>
            <person name="Wu D."/>
            <person name="Tindall B."/>
            <person name="Schuetze A."/>
            <person name="Brambilla E."/>
            <person name="Klenk H.-P."/>
            <person name="Eisen J.A."/>
        </authorList>
    </citation>
    <scope>NUCLEOTIDE SEQUENCE [LARGE SCALE GENOMIC DNA]</scope>
    <source>
        <strain evidence="10">DSM 16511 / JCM 12458 / E9I37-1</strain>
    </source>
</reference>
<organism evidence="9 10">
    <name type="scientific">Nitratifractor salsuginis (strain DSM 16511 / JCM 12458 / E9I37-1)</name>
    <dbReference type="NCBI Taxonomy" id="749222"/>
    <lineage>
        <taxon>Bacteria</taxon>
        <taxon>Pseudomonadati</taxon>
        <taxon>Campylobacterota</taxon>
        <taxon>Epsilonproteobacteria</taxon>
        <taxon>Campylobacterales</taxon>
        <taxon>Sulfurovaceae</taxon>
        <taxon>Nitratifractor</taxon>
    </lineage>
</organism>
<protein>
    <submittedName>
        <fullName evidence="9">Sodium:dicarboxylate symporter</fullName>
    </submittedName>
</protein>
<feature type="transmembrane region" description="Helical" evidence="8">
    <location>
        <begin position="360"/>
        <end position="382"/>
    </location>
</feature>
<dbReference type="Gene3D" id="1.10.3860.10">
    <property type="entry name" value="Sodium:dicarboxylate symporter"/>
    <property type="match status" value="1"/>
</dbReference>
<comment type="subcellular location">
    <subcellularLocation>
        <location evidence="1">Cell membrane</location>
        <topology evidence="1">Multi-pass membrane protein</topology>
    </subcellularLocation>
</comment>
<dbReference type="STRING" id="749222.Nitsa_1641"/>
<keyword evidence="4 8" id="KW-0812">Transmembrane</keyword>
<feature type="transmembrane region" description="Helical" evidence="8">
    <location>
        <begin position="227"/>
        <end position="251"/>
    </location>
</feature>
<dbReference type="GO" id="GO:0005886">
    <property type="term" value="C:plasma membrane"/>
    <property type="evidence" value="ECO:0007669"/>
    <property type="project" value="UniProtKB-SubCell"/>
</dbReference>
<dbReference type="PANTHER" id="PTHR42865">
    <property type="entry name" value="PROTON/GLUTAMATE-ASPARTATE SYMPORTER"/>
    <property type="match status" value="1"/>
</dbReference>
<dbReference type="InterPro" id="IPR001991">
    <property type="entry name" value="Na-dicarboxylate_symporter"/>
</dbReference>
<dbReference type="EMBL" id="CP002452">
    <property type="protein sequence ID" value="ADV46889.1"/>
    <property type="molecule type" value="Genomic_DNA"/>
</dbReference>
<keyword evidence="5" id="KW-0769">Symport</keyword>
<dbReference type="SUPFAM" id="SSF118215">
    <property type="entry name" value="Proton glutamate symport protein"/>
    <property type="match status" value="1"/>
</dbReference>
<feature type="transmembrane region" description="Helical" evidence="8">
    <location>
        <begin position="195"/>
        <end position="215"/>
    </location>
</feature>
<gene>
    <name evidence="9" type="ordered locus">Nitsa_1641</name>
</gene>